<protein>
    <recommendedName>
        <fullName evidence="10 11">Protein translocase subunit SecY</fullName>
    </recommendedName>
    <alternativeName>
        <fullName evidence="10">Protein transport protein SEC61 subunit alpha homolog</fullName>
    </alternativeName>
</protein>
<proteinExistence type="inferred from homology"/>
<feature type="transmembrane region" description="Helical" evidence="10">
    <location>
        <begin position="377"/>
        <end position="402"/>
    </location>
</feature>
<dbReference type="InterPro" id="IPR023201">
    <property type="entry name" value="SecY_dom_sf"/>
</dbReference>
<evidence type="ECO:0000256" key="3">
    <source>
        <dbReference type="ARBA" id="ARBA00022448"/>
    </source>
</evidence>
<evidence type="ECO:0000256" key="4">
    <source>
        <dbReference type="ARBA" id="ARBA00022475"/>
    </source>
</evidence>
<dbReference type="InterPro" id="IPR026593">
    <property type="entry name" value="SecY"/>
</dbReference>
<dbReference type="Pfam" id="PF10559">
    <property type="entry name" value="Plug_translocon"/>
    <property type="match status" value="1"/>
</dbReference>
<evidence type="ECO:0000256" key="6">
    <source>
        <dbReference type="ARBA" id="ARBA00022927"/>
    </source>
</evidence>
<reference evidence="16" key="3">
    <citation type="journal article" date="2011" name="PLoS ONE">
        <title>Genome sequence of a mesophilic hydrogenotrophic methanogen Methanocella paludicola, the first cultivated representative of the order Methanocellales.</title>
        <authorList>
            <person name="Sakai S."/>
            <person name="Takaki Y."/>
            <person name="Shimamura S."/>
            <person name="Sekine M."/>
            <person name="Tajima T."/>
            <person name="Kosugi H."/>
            <person name="Ichikawa N."/>
            <person name="Tasumi E."/>
            <person name="Hiraki A.T."/>
            <person name="Shimizu A."/>
            <person name="Kato Y."/>
            <person name="Nishiko R."/>
            <person name="Mori K."/>
            <person name="Fujita N."/>
            <person name="Imachi H."/>
            <person name="Takai K."/>
        </authorList>
    </citation>
    <scope>NUCLEOTIDE SEQUENCE [LARGE SCALE GENOMIC DNA]</scope>
    <source>
        <strain evidence="16">DSM 17711 / JCM 13418 / NBRC 101707 / SANAE</strain>
    </source>
</reference>
<dbReference type="HAMAP" id="MF_01465">
    <property type="entry name" value="SecY"/>
    <property type="match status" value="1"/>
</dbReference>
<dbReference type="GO" id="GO:0005886">
    <property type="term" value="C:plasma membrane"/>
    <property type="evidence" value="ECO:0007669"/>
    <property type="project" value="UniProtKB-SubCell"/>
</dbReference>
<feature type="transmembrane region" description="Helical" evidence="10">
    <location>
        <begin position="260"/>
        <end position="276"/>
    </location>
</feature>
<dbReference type="PRINTS" id="PR00303">
    <property type="entry name" value="SECYTRNLCASE"/>
</dbReference>
<keyword evidence="16" id="KW-1185">Reference proteome</keyword>
<keyword evidence="4 10" id="KW-1003">Cell membrane</keyword>
<dbReference type="PANTHER" id="PTHR10906">
    <property type="entry name" value="SECY/SEC61-ALPHA FAMILY MEMBER"/>
    <property type="match status" value="1"/>
</dbReference>
<feature type="transmembrane region" description="Helical" evidence="10">
    <location>
        <begin position="440"/>
        <end position="458"/>
    </location>
</feature>
<dbReference type="STRING" id="304371.MCP_2244"/>
<keyword evidence="9 10" id="KW-0472">Membrane</keyword>
<evidence type="ECO:0000256" key="2">
    <source>
        <dbReference type="ARBA" id="ARBA00005751"/>
    </source>
</evidence>
<evidence type="ECO:0000256" key="11">
    <source>
        <dbReference type="RuleBase" id="RU000537"/>
    </source>
</evidence>
<evidence type="ECO:0000313" key="15">
    <source>
        <dbReference type="EMBL" id="BAI62316.1"/>
    </source>
</evidence>
<feature type="transmembrane region" description="Helical" evidence="10">
    <location>
        <begin position="33"/>
        <end position="54"/>
    </location>
</feature>
<evidence type="ECO:0000256" key="13">
    <source>
        <dbReference type="RuleBase" id="RU004349"/>
    </source>
</evidence>
<feature type="transmembrane region" description="Helical" evidence="10">
    <location>
        <begin position="145"/>
        <end position="173"/>
    </location>
</feature>
<name>D1Z0U4_METPS</name>
<evidence type="ECO:0000256" key="5">
    <source>
        <dbReference type="ARBA" id="ARBA00022692"/>
    </source>
</evidence>
<dbReference type="KEGG" id="mpd:MCP_2244"/>
<comment type="similarity">
    <text evidence="2 10 13">Belongs to the SecY/SEC61-alpha family.</text>
</comment>
<feature type="domain" description="Translocon Sec61/SecY plug" evidence="14">
    <location>
        <begin position="41"/>
        <end position="74"/>
    </location>
</feature>
<dbReference type="Proteomes" id="UP000001882">
    <property type="component" value="Chromosome"/>
</dbReference>
<dbReference type="NCBIfam" id="NF006341">
    <property type="entry name" value="PRK08568.1-5"/>
    <property type="match status" value="1"/>
</dbReference>
<accession>D1Z0U4</accession>
<dbReference type="InterPro" id="IPR030659">
    <property type="entry name" value="SecY_CS"/>
</dbReference>
<feature type="transmembrane region" description="Helical" evidence="10">
    <location>
        <begin position="119"/>
        <end position="139"/>
    </location>
</feature>
<dbReference type="InterPro" id="IPR002208">
    <property type="entry name" value="SecY/SEC61-alpha"/>
</dbReference>
<keyword evidence="8 10" id="KW-0811">Translocation</keyword>
<dbReference type="Pfam" id="PF00344">
    <property type="entry name" value="SecY"/>
    <property type="match status" value="1"/>
</dbReference>
<dbReference type="PROSITE" id="PS00755">
    <property type="entry name" value="SECY_1"/>
    <property type="match status" value="1"/>
</dbReference>
<keyword evidence="7 10" id="KW-1133">Transmembrane helix</keyword>
<dbReference type="eggNOG" id="arCOG04169">
    <property type="taxonomic scope" value="Archaea"/>
</dbReference>
<dbReference type="PROSITE" id="PS00756">
    <property type="entry name" value="SECY_2"/>
    <property type="match status" value="1"/>
</dbReference>
<evidence type="ECO:0000256" key="10">
    <source>
        <dbReference type="HAMAP-Rule" id="MF_01465"/>
    </source>
</evidence>
<dbReference type="PATRIC" id="fig|304371.9.peg.2283"/>
<organism evidence="15 16">
    <name type="scientific">Methanocella paludicola (strain DSM 17711 / JCM 13418 / NBRC 101707 / SANAE)</name>
    <dbReference type="NCBI Taxonomy" id="304371"/>
    <lineage>
        <taxon>Archaea</taxon>
        <taxon>Methanobacteriati</taxon>
        <taxon>Methanobacteriota</taxon>
        <taxon>Stenosarchaea group</taxon>
        <taxon>Methanomicrobia</taxon>
        <taxon>Methanocellales</taxon>
        <taxon>Methanocellaceae</taxon>
        <taxon>Methanocella</taxon>
    </lineage>
</organism>
<dbReference type="InParanoid" id="D1Z0U4"/>
<dbReference type="EMBL" id="AP011532">
    <property type="protein sequence ID" value="BAI62316.1"/>
    <property type="molecule type" value="Genomic_DNA"/>
</dbReference>
<feature type="transmembrane region" description="Helical" evidence="10">
    <location>
        <begin position="74"/>
        <end position="99"/>
    </location>
</feature>
<dbReference type="Gene3D" id="1.10.3370.10">
    <property type="entry name" value="SecY subunit domain"/>
    <property type="match status" value="1"/>
</dbReference>
<dbReference type="GO" id="GO:0012505">
    <property type="term" value="C:endomembrane system"/>
    <property type="evidence" value="ECO:0007669"/>
    <property type="project" value="UniProtKB-SubCell"/>
</dbReference>
<comment type="subunit">
    <text evidence="10">Component of the Sec protein translocase complex. Heterotrimer consisting of alpha (SecY), beta (SecG) and gamma (SecE) subunits. The heterotrimers can form oligomers, although 1 heterotrimer is thought to be able to translocate proteins. Interacts with the ribosome. May interact with SecDF, and other proteins may be involved.</text>
</comment>
<evidence type="ECO:0000256" key="12">
    <source>
        <dbReference type="RuleBase" id="RU003484"/>
    </source>
</evidence>
<keyword evidence="3 10" id="KW-0813">Transport</keyword>
<dbReference type="AlphaFoldDB" id="D1Z0U4"/>
<evidence type="ECO:0000256" key="7">
    <source>
        <dbReference type="ARBA" id="ARBA00022989"/>
    </source>
</evidence>
<sequence length="506" mass="55170">MAEMGLKDRIEPFLRRLPAVKRPEKHVHFRRKLMWTVAILILYFVLSNIAVFGMDSSSQDVLAAYRAILAGSTGSIILLGIGPIVTASIVLQLLVGAEILPLDTTNPKDQAIFQGLQKLLVFVMIVLETLPQMFGGYLIPDSTLAATLGVSTGILSLIIFIQVALGGVLILYMDEVVSKWGIGSGVSLFIVAGVAQALMGGIFNWNPPVLNQALGATISGVGYNDPIGIIFKWNYLLSIFSSSQLLTTDGILMMLTRGDVLALIATIVIFLLVVYVESTRIEIPLSHAAVRGARGKFPVKLIYASVLPMILVRALQSNVQLIGSLLYGRYGITLLGTYSQTGQPQPPGLMYFLNPISSYNDWLPPYVYSYYAGIQDWMIILHFLVDAFILIAGGIVFAIFWVETTGMGSTKVAKQIQKSGMQIPGFRRNEQVIEKVVSRYIPKVTVIGGAFIGVLTLIASMFGLIGGVGGTGMLLAVSIIYQLYEKVASEQLMEMHPLIRRFLGEE</sequence>
<dbReference type="FunCoup" id="D1Z0U4">
    <property type="interactions" value="187"/>
</dbReference>
<dbReference type="GO" id="GO:0065002">
    <property type="term" value="P:intracellular protein transmembrane transport"/>
    <property type="evidence" value="ECO:0007669"/>
    <property type="project" value="UniProtKB-UniRule"/>
</dbReference>
<dbReference type="PIRSF" id="PIRSF004557">
    <property type="entry name" value="SecY"/>
    <property type="match status" value="1"/>
</dbReference>
<evidence type="ECO:0000256" key="8">
    <source>
        <dbReference type="ARBA" id="ARBA00023010"/>
    </source>
</evidence>
<dbReference type="SUPFAM" id="SSF103491">
    <property type="entry name" value="Preprotein translocase SecY subunit"/>
    <property type="match status" value="1"/>
</dbReference>
<feature type="transmembrane region" description="Helical" evidence="10">
    <location>
        <begin position="185"/>
        <end position="205"/>
    </location>
</feature>
<dbReference type="InterPro" id="IPR019561">
    <property type="entry name" value="Translocon_Sec61/SecY_plug_dom"/>
</dbReference>
<evidence type="ECO:0000259" key="14">
    <source>
        <dbReference type="Pfam" id="PF10559"/>
    </source>
</evidence>
<comment type="subcellular location">
    <subcellularLocation>
        <location evidence="10">Cell membrane</location>
        <topology evidence="10">Multi-pass membrane protein</topology>
    </subcellularLocation>
    <subcellularLocation>
        <location evidence="1">Endomembrane system</location>
        <topology evidence="1">Multi-pass membrane protein</topology>
    </subcellularLocation>
    <subcellularLocation>
        <location evidence="12">Membrane</location>
        <topology evidence="12">Multi-pass membrane protein</topology>
    </subcellularLocation>
</comment>
<keyword evidence="6 10" id="KW-0653">Protein transport</keyword>
<reference evidence="15 16" key="2">
    <citation type="journal article" date="2008" name="Int. J. Syst. Evol. Microbiol.">
        <title>Methanocella paludicola gen. nov., sp. nov., a methane-producing archaeon, the first isolate of the lineage 'Rice Cluster I', and proposal of the new archaeal order Methanocellales ord. nov.</title>
        <authorList>
            <person name="Sakai S."/>
            <person name="Imachi H."/>
            <person name="Hanada S."/>
            <person name="Ohashi A."/>
            <person name="Harada H."/>
            <person name="Kamagata Y."/>
        </authorList>
    </citation>
    <scope>NUCLEOTIDE SEQUENCE [LARGE SCALE GENOMIC DNA]</scope>
    <source>
        <strain evidence="16">DSM 17711 / JCM 13418 / NBRC 101707 / SANAE</strain>
    </source>
</reference>
<evidence type="ECO:0000256" key="1">
    <source>
        <dbReference type="ARBA" id="ARBA00004127"/>
    </source>
</evidence>
<feature type="transmembrane region" description="Helical" evidence="10">
    <location>
        <begin position="297"/>
        <end position="315"/>
    </location>
</feature>
<dbReference type="NCBIfam" id="TIGR00967">
    <property type="entry name" value="3a0501s007"/>
    <property type="match status" value="1"/>
</dbReference>
<evidence type="ECO:0000256" key="9">
    <source>
        <dbReference type="ARBA" id="ARBA00023136"/>
    </source>
</evidence>
<comment type="function">
    <text evidence="10 11">The central subunit of the protein translocation channel SecYEG. Consists of two halves formed by TMs 1-5 and 6-10. These two domains form a lateral gate at the front which open onto the bilayer between TMs 2 and 7, and are clamped together by SecE at the back. The channel is closed by both a pore ring composed of hydrophobic SecY resides and a short helix (helix 2A) on the extracellular side of the membrane which forms a plug. The plug probably moves laterally to allow the channel to open. The ring and the pore may move independently.</text>
</comment>
<dbReference type="RefSeq" id="WP_012900990.1">
    <property type="nucleotide sequence ID" value="NC_013665.1"/>
</dbReference>
<keyword evidence="5 10" id="KW-0812">Transmembrane</keyword>
<reference evidence="15 16" key="1">
    <citation type="journal article" date="2007" name="Appl. Environ. Microbiol.">
        <title>Isolation of key methanogens for global methane emission from rice paddy fields: a novel isolate affiliated with the clone cluster rice cluster I.</title>
        <authorList>
            <person name="Sakai S."/>
            <person name="Imachi H."/>
            <person name="Sekiguchi Y."/>
            <person name="Ohashi A."/>
            <person name="Harada H."/>
            <person name="Kamagata Y."/>
        </authorList>
    </citation>
    <scope>NUCLEOTIDE SEQUENCE [LARGE SCALE GENOMIC DNA]</scope>
    <source>
        <strain evidence="16">DSM 17711 / JCM 13418 / NBRC 101707 / SANAE</strain>
    </source>
</reference>
<gene>
    <name evidence="10" type="primary">secY</name>
    <name evidence="15" type="ordered locus">MCP_2244</name>
</gene>
<evidence type="ECO:0000313" key="16">
    <source>
        <dbReference type="Proteomes" id="UP000001882"/>
    </source>
</evidence>
<dbReference type="GO" id="GO:0006605">
    <property type="term" value="P:protein targeting"/>
    <property type="evidence" value="ECO:0007669"/>
    <property type="project" value="UniProtKB-UniRule"/>
</dbReference>
<dbReference type="GeneID" id="8683107"/>
<feature type="transmembrane region" description="Helical" evidence="10">
    <location>
        <begin position="464"/>
        <end position="484"/>
    </location>
</feature>
<dbReference type="OrthoDB" id="371914at2157"/>